<feature type="binding site" evidence="9">
    <location>
        <position position="9"/>
    </location>
    <ligand>
        <name>Mg(2+)</name>
        <dbReference type="ChEBI" id="CHEBI:18420"/>
    </ligand>
</feature>
<evidence type="ECO:0000313" key="11">
    <source>
        <dbReference type="EMBL" id="TCW29946.1"/>
    </source>
</evidence>
<comment type="caution">
    <text evidence="11">The sequence shown here is derived from an EMBL/GenBank/DDBJ whole genome shotgun (WGS) entry which is preliminary data.</text>
</comment>
<keyword evidence="7 9" id="KW-0067">ATP-binding</keyword>
<evidence type="ECO:0000256" key="6">
    <source>
        <dbReference type="ARBA" id="ARBA00022777"/>
    </source>
</evidence>
<evidence type="ECO:0000256" key="9">
    <source>
        <dbReference type="HAMAP-Rule" id="MF_00020"/>
    </source>
</evidence>
<keyword evidence="3 9" id="KW-0808">Transferase</keyword>
<dbReference type="SUPFAM" id="SSF53067">
    <property type="entry name" value="Actin-like ATPase domain"/>
    <property type="match status" value="2"/>
</dbReference>
<gene>
    <name evidence="9" type="primary">ackA</name>
    <name evidence="11" type="ORF">EV669_108120</name>
</gene>
<reference evidence="11 12" key="1">
    <citation type="submission" date="2019-03" db="EMBL/GenBank/DDBJ databases">
        <title>Genomic Encyclopedia of Type Strains, Phase IV (KMG-IV): sequencing the most valuable type-strain genomes for metagenomic binning, comparative biology and taxonomic classification.</title>
        <authorList>
            <person name="Goeker M."/>
        </authorList>
    </citation>
    <scope>NUCLEOTIDE SEQUENCE [LARGE SCALE GENOMIC DNA]</scope>
    <source>
        <strain evidence="11 12">DSM 18507</strain>
    </source>
</reference>
<feature type="active site" description="Proton donor/acceptor" evidence="9">
    <location>
        <position position="144"/>
    </location>
</feature>
<dbReference type="CDD" id="cd24010">
    <property type="entry name" value="ASKHA_NBD_AcK_PK"/>
    <property type="match status" value="1"/>
</dbReference>
<keyword evidence="5 9" id="KW-0547">Nucleotide-binding</keyword>
<organism evidence="11 12">
    <name type="scientific">Gulbenkiania mobilis</name>
    <dbReference type="NCBI Taxonomy" id="397457"/>
    <lineage>
        <taxon>Bacteria</taxon>
        <taxon>Pseudomonadati</taxon>
        <taxon>Pseudomonadota</taxon>
        <taxon>Betaproteobacteria</taxon>
        <taxon>Neisseriales</taxon>
        <taxon>Chromobacteriaceae</taxon>
        <taxon>Gulbenkiania</taxon>
    </lineage>
</organism>
<dbReference type="PRINTS" id="PR00471">
    <property type="entry name" value="ACETATEKNASE"/>
</dbReference>
<dbReference type="PIRSF" id="PIRSF000722">
    <property type="entry name" value="Acetate_prop_kin"/>
    <property type="match status" value="1"/>
</dbReference>
<comment type="similarity">
    <text evidence="1 9 10">Belongs to the acetokinase family.</text>
</comment>
<dbReference type="Pfam" id="PF00871">
    <property type="entry name" value="Acetate_kinase"/>
    <property type="match status" value="1"/>
</dbReference>
<evidence type="ECO:0000256" key="10">
    <source>
        <dbReference type="RuleBase" id="RU003835"/>
    </source>
</evidence>
<comment type="function">
    <text evidence="9">Catalyzes the formation of acetyl phosphate from acetate and ATP. Can also catalyze the reverse reaction.</text>
</comment>
<feature type="site" description="Transition state stabilizer" evidence="9">
    <location>
        <position position="237"/>
    </location>
</feature>
<comment type="subcellular location">
    <subcellularLocation>
        <location evidence="9">Cytoplasm</location>
    </subcellularLocation>
</comment>
<dbReference type="Gene3D" id="3.30.420.40">
    <property type="match status" value="2"/>
</dbReference>
<dbReference type="PANTHER" id="PTHR21060:SF21">
    <property type="entry name" value="ACETATE KINASE"/>
    <property type="match status" value="1"/>
</dbReference>
<dbReference type="InterPro" id="IPR004372">
    <property type="entry name" value="Ac/propionate_kinase"/>
</dbReference>
<keyword evidence="12" id="KW-1185">Reference proteome</keyword>
<feature type="binding site" evidence="9">
    <location>
        <begin position="204"/>
        <end position="208"/>
    </location>
    <ligand>
        <name>ATP</name>
        <dbReference type="ChEBI" id="CHEBI:30616"/>
    </ligand>
</feature>
<dbReference type="PROSITE" id="PS01075">
    <property type="entry name" value="ACETATE_KINASE_1"/>
    <property type="match status" value="1"/>
</dbReference>
<evidence type="ECO:0000313" key="12">
    <source>
        <dbReference type="Proteomes" id="UP000294801"/>
    </source>
</evidence>
<keyword evidence="4 9" id="KW-0479">Metal-binding</keyword>
<dbReference type="PROSITE" id="PS01076">
    <property type="entry name" value="ACETATE_KINASE_2"/>
    <property type="match status" value="1"/>
</dbReference>
<dbReference type="GO" id="GO:0016301">
    <property type="term" value="F:kinase activity"/>
    <property type="evidence" value="ECO:0007669"/>
    <property type="project" value="UniProtKB-KW"/>
</dbReference>
<dbReference type="Proteomes" id="UP000294801">
    <property type="component" value="Unassembled WGS sequence"/>
</dbReference>
<dbReference type="RefSeq" id="WP_132098804.1">
    <property type="nucleotide sequence ID" value="NZ_SMDA01000008.1"/>
</dbReference>
<keyword evidence="2 9" id="KW-0963">Cytoplasm</keyword>
<evidence type="ECO:0000256" key="3">
    <source>
        <dbReference type="ARBA" id="ARBA00022679"/>
    </source>
</evidence>
<feature type="binding site" evidence="9">
    <location>
        <begin position="279"/>
        <end position="281"/>
    </location>
    <ligand>
        <name>ATP</name>
        <dbReference type="ChEBI" id="CHEBI:30616"/>
    </ligand>
</feature>
<evidence type="ECO:0000256" key="5">
    <source>
        <dbReference type="ARBA" id="ARBA00022741"/>
    </source>
</evidence>
<dbReference type="PANTHER" id="PTHR21060">
    <property type="entry name" value="ACETATE KINASE"/>
    <property type="match status" value="1"/>
</dbReference>
<feature type="site" description="Transition state stabilizer" evidence="9">
    <location>
        <position position="176"/>
    </location>
</feature>
<feature type="binding site" evidence="9">
    <location>
        <position position="381"/>
    </location>
    <ligand>
        <name>Mg(2+)</name>
        <dbReference type="ChEBI" id="CHEBI:18420"/>
    </ligand>
</feature>
<comment type="catalytic activity">
    <reaction evidence="9">
        <text>acetate + ATP = acetyl phosphate + ADP</text>
        <dbReference type="Rhea" id="RHEA:11352"/>
        <dbReference type="ChEBI" id="CHEBI:22191"/>
        <dbReference type="ChEBI" id="CHEBI:30089"/>
        <dbReference type="ChEBI" id="CHEBI:30616"/>
        <dbReference type="ChEBI" id="CHEBI:456216"/>
        <dbReference type="EC" id="2.7.2.1"/>
    </reaction>
</comment>
<evidence type="ECO:0000256" key="8">
    <source>
        <dbReference type="ARBA" id="ARBA00022842"/>
    </source>
</evidence>
<evidence type="ECO:0000256" key="2">
    <source>
        <dbReference type="ARBA" id="ARBA00022490"/>
    </source>
</evidence>
<accession>A0ABY2CUU1</accession>
<keyword evidence="6 9" id="KW-0418">Kinase</keyword>
<evidence type="ECO:0000256" key="7">
    <source>
        <dbReference type="ARBA" id="ARBA00022840"/>
    </source>
</evidence>
<dbReference type="InterPro" id="IPR023865">
    <property type="entry name" value="Aliphatic_acid_kinase_CS"/>
</dbReference>
<evidence type="ECO:0000256" key="1">
    <source>
        <dbReference type="ARBA" id="ARBA00008748"/>
    </source>
</evidence>
<dbReference type="InterPro" id="IPR000890">
    <property type="entry name" value="Aliphatic_acid_kin_short-chain"/>
</dbReference>
<dbReference type="EMBL" id="SMDA01000008">
    <property type="protein sequence ID" value="TCW29946.1"/>
    <property type="molecule type" value="Genomic_DNA"/>
</dbReference>
<feature type="binding site" evidence="9">
    <location>
        <begin position="327"/>
        <end position="331"/>
    </location>
    <ligand>
        <name>ATP</name>
        <dbReference type="ChEBI" id="CHEBI:30616"/>
    </ligand>
</feature>
<evidence type="ECO:0000256" key="4">
    <source>
        <dbReference type="ARBA" id="ARBA00022723"/>
    </source>
</evidence>
<protein>
    <recommendedName>
        <fullName evidence="9">Acetate kinase</fullName>
        <ecNumber evidence="9">2.7.2.1</ecNumber>
    </recommendedName>
    <alternativeName>
        <fullName evidence="9">Acetokinase</fullName>
    </alternativeName>
</protein>
<proteinExistence type="inferred from homology"/>
<name>A0ABY2CUU1_GULMO</name>
<feature type="binding site" evidence="9">
    <location>
        <position position="87"/>
    </location>
    <ligand>
        <name>substrate</name>
    </ligand>
</feature>
<comment type="subunit">
    <text evidence="9">Homodimer.</text>
</comment>
<dbReference type="InterPro" id="IPR043129">
    <property type="entry name" value="ATPase_NBD"/>
</dbReference>
<dbReference type="NCBIfam" id="TIGR00016">
    <property type="entry name" value="ackA"/>
    <property type="match status" value="1"/>
</dbReference>
<dbReference type="EC" id="2.7.2.1" evidence="9"/>
<sequence>MKTCILVINCGSSSLKFAVIDALTRQAHLTGLAERLNDASASLTFRQGETRDTRPLEDGTHAGALHALIGLLEQAGLLPQIAAIGHRVVHGGEHFQASVLIDEAVIAQIEKCAKLAPLHNPAHLIGIRTALECFPGLPQAATFDTAFHQTMPEHAYYYAVPMALYREHGVRRYGFHGTSYRYVSQEAARILGKPPQEASFVCAHLGNGASVAAIRQGKSVDTTMGLTPLEGLVMGTRSGDVDPGLFGHLANECGMTAQEINDLLNKRSGLLGLSGLSSDCRELEQAAAEGHEGARIALEKFCYRLAKHLAGQLVAAGPIDALLFTGGIGENSAWVRARAVAWLEHFGFRVDASANAVCVRGQGGFIHAEGSTPILVINTNEELMIALDAAALAGVL</sequence>
<comment type="pathway">
    <text evidence="9">Metabolic intermediate biosynthesis; acetyl-CoA biosynthesis; acetyl-CoA from acetate: step 1/2.</text>
</comment>
<feature type="binding site" evidence="9">
    <location>
        <position position="16"/>
    </location>
    <ligand>
        <name>ATP</name>
        <dbReference type="ChEBI" id="CHEBI:30616"/>
    </ligand>
</feature>
<keyword evidence="8 9" id="KW-0460">Magnesium</keyword>
<comment type="cofactor">
    <cofactor evidence="9">
        <name>Mg(2+)</name>
        <dbReference type="ChEBI" id="CHEBI:18420"/>
    </cofactor>
    <cofactor evidence="9">
        <name>Mn(2+)</name>
        <dbReference type="ChEBI" id="CHEBI:29035"/>
    </cofactor>
    <text evidence="9">Mg(2+). Can also accept Mn(2+).</text>
</comment>
<dbReference type="HAMAP" id="MF_00020">
    <property type="entry name" value="Acetate_kinase"/>
    <property type="match status" value="1"/>
</dbReference>